<comment type="caution">
    <text evidence="3">The sequence shown here is derived from an EMBL/GenBank/DDBJ whole genome shotgun (WGS) entry which is preliminary data.</text>
</comment>
<name>A0A9J6BPX8_POLVA</name>
<reference evidence="3" key="1">
    <citation type="submission" date="2021-03" db="EMBL/GenBank/DDBJ databases">
        <title>Chromosome level genome of the anhydrobiotic midge Polypedilum vanderplanki.</title>
        <authorList>
            <person name="Yoshida Y."/>
            <person name="Kikawada T."/>
            <person name="Gusev O."/>
        </authorList>
    </citation>
    <scope>NUCLEOTIDE SEQUENCE</scope>
    <source>
        <strain evidence="3">NIAS01</strain>
        <tissue evidence="3">Whole body or cell culture</tissue>
    </source>
</reference>
<organism evidence="3 4">
    <name type="scientific">Polypedilum vanderplanki</name>
    <name type="common">Sleeping chironomid midge</name>
    <dbReference type="NCBI Taxonomy" id="319348"/>
    <lineage>
        <taxon>Eukaryota</taxon>
        <taxon>Metazoa</taxon>
        <taxon>Ecdysozoa</taxon>
        <taxon>Arthropoda</taxon>
        <taxon>Hexapoda</taxon>
        <taxon>Insecta</taxon>
        <taxon>Pterygota</taxon>
        <taxon>Neoptera</taxon>
        <taxon>Endopterygota</taxon>
        <taxon>Diptera</taxon>
        <taxon>Nematocera</taxon>
        <taxon>Chironomoidea</taxon>
        <taxon>Chironomidae</taxon>
        <taxon>Chironominae</taxon>
        <taxon>Polypedilum</taxon>
        <taxon>Polypedilum</taxon>
    </lineage>
</organism>
<feature type="region of interest" description="Disordered" evidence="2">
    <location>
        <begin position="420"/>
        <end position="439"/>
    </location>
</feature>
<dbReference type="AlphaFoldDB" id="A0A9J6BPX8"/>
<accession>A0A9J6BPX8</accession>
<dbReference type="Proteomes" id="UP001107558">
    <property type="component" value="Chromosome 3"/>
</dbReference>
<feature type="compositionally biased region" description="Polar residues" evidence="2">
    <location>
        <begin position="890"/>
        <end position="900"/>
    </location>
</feature>
<dbReference type="OrthoDB" id="8191583at2759"/>
<feature type="compositionally biased region" description="Basic and acidic residues" evidence="2">
    <location>
        <begin position="923"/>
        <end position="938"/>
    </location>
</feature>
<feature type="coiled-coil region" evidence="1">
    <location>
        <begin position="254"/>
        <end position="392"/>
    </location>
</feature>
<feature type="region of interest" description="Disordered" evidence="2">
    <location>
        <begin position="83"/>
        <end position="111"/>
    </location>
</feature>
<feature type="compositionally biased region" description="Basic and acidic residues" evidence="2">
    <location>
        <begin position="902"/>
        <end position="916"/>
    </location>
</feature>
<feature type="region of interest" description="Disordered" evidence="2">
    <location>
        <begin position="740"/>
        <end position="779"/>
    </location>
</feature>
<evidence type="ECO:0000313" key="3">
    <source>
        <dbReference type="EMBL" id="KAG5671467.1"/>
    </source>
</evidence>
<keyword evidence="1" id="KW-0175">Coiled coil</keyword>
<evidence type="ECO:0000256" key="2">
    <source>
        <dbReference type="SAM" id="MobiDB-lite"/>
    </source>
</evidence>
<dbReference type="EMBL" id="JADBJN010000003">
    <property type="protein sequence ID" value="KAG5671467.1"/>
    <property type="molecule type" value="Genomic_DNA"/>
</dbReference>
<feature type="compositionally biased region" description="Polar residues" evidence="2">
    <location>
        <begin position="839"/>
        <end position="854"/>
    </location>
</feature>
<feature type="region of interest" description="Disordered" evidence="2">
    <location>
        <begin position="836"/>
        <end position="861"/>
    </location>
</feature>
<evidence type="ECO:0000313" key="4">
    <source>
        <dbReference type="Proteomes" id="UP001107558"/>
    </source>
</evidence>
<gene>
    <name evidence="3" type="ORF">PVAND_001662</name>
</gene>
<sequence length="938" mass="109911">MGSNQSRNNFIPQSNIKIIITNADDEADFIENEDNDEFFECLTDLNFVPYNDNDDGGGSKSNRNENEIEKNCENKILQTTHNEKKFSIENADADVSNGIEEDDESSEERKERLRRELDTFRKDLLEKRSLCQHSISKWRVELTELREKYNKEVLLNEQLREMMEERGITALESQNRSLKLELAECQMFLQTSNSENINVSMENKALRDHIRSLKEVIKATKEMLEIRECQVNQLKSKLTEIEVSFSEKETKIMSTELQKEYQRQLDNIRNMRELYEERANLMTQERDKLKVQLEEKEQDIKIEIEKSQKLQEQINIMEDNIKLKNTDISMLENEISQMKFEKEKVLSEMNALNQLLAQVLIDFNASGNKIDLENLYKMLEQNRALLNEMTSKEDYAVGLDDEKLPKLLYELFLQVNKSNTENDNEEIDDDSNKKDRVSTPTEIASKLPKVWRVINEFLNHDKLLMDEEEAKTDDTQAAATALSVSKTFIKLRDLILQKRSLQRDTGRLKTLYSHLESRLDKQEKRLSSVSLELTKTWHTVGKIKRQNRQLHTHEQILCYQLQQKRRLLNELKAELEYCRKKWALARAINNESEEQLGQMRHEFAQRKIQDKNSAESGYSDDHVSDAESDEFCKSDKDRIERFNKNLLTFDKIETTVCEEPVMYQFRKWRSESTLLQNFSNLPLIRAQSEPPQHIYDPDENKDMTFDLDNYVILIPNACVFKDSVQSRIVATDDEDISQQQSLVINLPPKIHDTKKKKELSKSKKNKKSKKYQNKSETETAEAMFMRLLTSMNNEESQATSTTSSMEEEEEIEIIPDIPIDDVKEEDISIETKEEMITEDQPSTSNNNVTEAGTSTEDDYLKRREIRLSRLEAEAKEFYEKMSRNKEKRLQLNNHLDSVHQNFLDRQKEKEKDKGKGDTSSSDSKTKKDDSDKSDDNEN</sequence>
<protein>
    <submittedName>
        <fullName evidence="3">Uncharacterized protein</fullName>
    </submittedName>
</protein>
<evidence type="ECO:0000256" key="1">
    <source>
        <dbReference type="SAM" id="Coils"/>
    </source>
</evidence>
<keyword evidence="4" id="KW-1185">Reference proteome</keyword>
<feature type="compositionally biased region" description="Basic residues" evidence="2">
    <location>
        <begin position="752"/>
        <end position="772"/>
    </location>
</feature>
<proteinExistence type="predicted"/>
<feature type="region of interest" description="Disordered" evidence="2">
    <location>
        <begin position="883"/>
        <end position="938"/>
    </location>
</feature>